<name>A0ABU9PU64_9BURK</name>
<evidence type="ECO:0000259" key="2">
    <source>
        <dbReference type="Pfam" id="PF14317"/>
    </source>
</evidence>
<feature type="domain" description="YcxB-like C-terminal" evidence="2">
    <location>
        <begin position="95"/>
        <end position="147"/>
    </location>
</feature>
<feature type="transmembrane region" description="Helical" evidence="1">
    <location>
        <begin position="53"/>
        <end position="75"/>
    </location>
</feature>
<evidence type="ECO:0000313" key="3">
    <source>
        <dbReference type="EMBL" id="MEM4987530.1"/>
    </source>
</evidence>
<feature type="transmembrane region" description="Helical" evidence="1">
    <location>
        <begin position="27"/>
        <end position="47"/>
    </location>
</feature>
<evidence type="ECO:0000256" key="1">
    <source>
        <dbReference type="SAM" id="Phobius"/>
    </source>
</evidence>
<keyword evidence="1" id="KW-1133">Transmembrane helix</keyword>
<evidence type="ECO:0000313" key="4">
    <source>
        <dbReference type="Proteomes" id="UP001495910"/>
    </source>
</evidence>
<proteinExistence type="predicted"/>
<comment type="caution">
    <text evidence="3">The sequence shown here is derived from an EMBL/GenBank/DDBJ whole genome shotgun (WGS) entry which is preliminary data.</text>
</comment>
<dbReference type="Pfam" id="PF14317">
    <property type="entry name" value="YcxB"/>
    <property type="match status" value="1"/>
</dbReference>
<reference evidence="3 4" key="1">
    <citation type="submission" date="2024-02" db="EMBL/GenBank/DDBJ databases">
        <title>Draft genome sequence of Collimonas sp. strain H4R21, an effective mineral-weathering bacterial strain isolated from the beech rhizosphere.</title>
        <authorList>
            <person name="Morin E."/>
            <person name="Uroz S."/>
            <person name="Leveau J.H.J."/>
            <person name="Kumar R."/>
            <person name="Rey M.W."/>
            <person name="Pham J."/>
        </authorList>
    </citation>
    <scope>NUCLEOTIDE SEQUENCE [LARGE SCALE GENOMIC DNA]</scope>
    <source>
        <strain evidence="3 4">H4R21</strain>
    </source>
</reference>
<keyword evidence="4" id="KW-1185">Reference proteome</keyword>
<dbReference type="Proteomes" id="UP001495910">
    <property type="component" value="Unassembled WGS sequence"/>
</dbReference>
<keyword evidence="1" id="KW-0812">Transmembrane</keyword>
<gene>
    <name evidence="3" type="ORF">V8G57_09045</name>
</gene>
<protein>
    <submittedName>
        <fullName evidence="3">YcxB family protein</fullName>
    </submittedName>
</protein>
<sequence>MQAKYRISEEDYVNTMKLFVKLTRHQIFIYAALALVLMALAVFGSLVVKAGAIGGLAGGLIVTVLGRYIIAPIMARRHYRKYKAIHEEFAVELLQDGVRFISPNADGKLIWNHLVKWRQNDNYILIYPMPRLYHIVPKSVVSDGFDVSLLINRLTQHVGSPV</sequence>
<keyword evidence="1" id="KW-0472">Membrane</keyword>
<organism evidence="3 4">
    <name type="scientific">Collimonas rhizosphaerae</name>
    <dbReference type="NCBI Taxonomy" id="3126357"/>
    <lineage>
        <taxon>Bacteria</taxon>
        <taxon>Pseudomonadati</taxon>
        <taxon>Pseudomonadota</taxon>
        <taxon>Betaproteobacteria</taxon>
        <taxon>Burkholderiales</taxon>
        <taxon>Oxalobacteraceae</taxon>
        <taxon>Collimonas</taxon>
    </lineage>
</organism>
<dbReference type="InterPro" id="IPR025588">
    <property type="entry name" value="YcxB-like_C"/>
</dbReference>
<accession>A0ABU9PU64</accession>
<dbReference type="EMBL" id="JBANDC010000005">
    <property type="protein sequence ID" value="MEM4987530.1"/>
    <property type="molecule type" value="Genomic_DNA"/>
</dbReference>
<dbReference type="RefSeq" id="WP_342829080.1">
    <property type="nucleotide sequence ID" value="NZ_JBANDC010000005.1"/>
</dbReference>